<protein>
    <submittedName>
        <fullName evidence="1">DUF4494 domain-containing protein</fullName>
    </submittedName>
</protein>
<name>A0A3P1CJ87_9BACT</name>
<dbReference type="OrthoDB" id="954784at2"/>
<dbReference type="RefSeq" id="WP_124907320.1">
    <property type="nucleotide sequence ID" value="NZ_RQJP01000003.1"/>
</dbReference>
<gene>
    <name evidence="1" type="ORF">EHT87_14185</name>
</gene>
<evidence type="ECO:0000313" key="1">
    <source>
        <dbReference type="EMBL" id="RRB13421.1"/>
    </source>
</evidence>
<accession>A0A3P1CJ87</accession>
<comment type="caution">
    <text evidence="1">The sequence shown here is derived from an EMBL/GenBank/DDBJ whole genome shotgun (WGS) entry which is preliminary data.</text>
</comment>
<reference evidence="1 2" key="1">
    <citation type="submission" date="2018-11" db="EMBL/GenBank/DDBJ databases">
        <authorList>
            <person name="Zhou Z."/>
            <person name="Wang G."/>
        </authorList>
    </citation>
    <scope>NUCLEOTIDE SEQUENCE [LARGE SCALE GENOMIC DNA]</scope>
    <source>
        <strain evidence="1 2">KCTC42998</strain>
    </source>
</reference>
<dbReference type="Pfam" id="PF14902">
    <property type="entry name" value="DUF4494"/>
    <property type="match status" value="1"/>
</dbReference>
<dbReference type="AlphaFoldDB" id="A0A3P1CJ87"/>
<proteinExistence type="predicted"/>
<sequence>MWHISTIEYGITDEKGNYKAVSEKFLQYGVTYGDVEAQLVDMLRGRVGTWETPAITRFKKRPEVIFNSSQNPIYKVKAEYDSGDDKKQSVVLFVPAESIADAEAQVRYYYRTALTDYTPVEATRTKLKGIYDPKNEIWVGDFRNRMEALKDAGKTTAPAKKKVKEPTLFDN</sequence>
<evidence type="ECO:0000313" key="2">
    <source>
        <dbReference type="Proteomes" id="UP000274271"/>
    </source>
</evidence>
<keyword evidence="2" id="KW-1185">Reference proteome</keyword>
<organism evidence="1 2">
    <name type="scientific">Larkinella knui</name>
    <dbReference type="NCBI Taxonomy" id="2025310"/>
    <lineage>
        <taxon>Bacteria</taxon>
        <taxon>Pseudomonadati</taxon>
        <taxon>Bacteroidota</taxon>
        <taxon>Cytophagia</taxon>
        <taxon>Cytophagales</taxon>
        <taxon>Spirosomataceae</taxon>
        <taxon>Larkinella</taxon>
    </lineage>
</organism>
<dbReference type="Proteomes" id="UP000274271">
    <property type="component" value="Unassembled WGS sequence"/>
</dbReference>
<dbReference type="EMBL" id="RQJP01000003">
    <property type="protein sequence ID" value="RRB13421.1"/>
    <property type="molecule type" value="Genomic_DNA"/>
</dbReference>
<dbReference type="InterPro" id="IPR027848">
    <property type="entry name" value="DUF4494"/>
</dbReference>